<accession>A0A918JW25</accession>
<dbReference type="Gene3D" id="2.20.140.10">
    <property type="entry name" value="WGR domain"/>
    <property type="match status" value="1"/>
</dbReference>
<gene>
    <name evidence="2" type="ORF">GCM10007384_21850</name>
</gene>
<dbReference type="Pfam" id="PF05406">
    <property type="entry name" value="WGR"/>
    <property type="match status" value="1"/>
</dbReference>
<dbReference type="AlphaFoldDB" id="A0A918JW25"/>
<reference evidence="2 3" key="1">
    <citation type="journal article" date="2014" name="Int. J. Syst. Evol. Microbiol.">
        <title>Complete genome sequence of Corynebacterium casei LMG S-19264T (=DSM 44701T), isolated from a smear-ripened cheese.</title>
        <authorList>
            <consortium name="US DOE Joint Genome Institute (JGI-PGF)"/>
            <person name="Walter F."/>
            <person name="Albersmeier A."/>
            <person name="Kalinowski J."/>
            <person name="Ruckert C."/>
        </authorList>
    </citation>
    <scope>NUCLEOTIDE SEQUENCE [LARGE SCALE GENOMIC DNA]</scope>
    <source>
        <strain evidence="2 3">KCTC 12285</strain>
    </source>
</reference>
<dbReference type="Proteomes" id="UP000601108">
    <property type="component" value="Unassembled WGS sequence"/>
</dbReference>
<dbReference type="SMART" id="SM00773">
    <property type="entry name" value="WGR"/>
    <property type="match status" value="1"/>
</dbReference>
<dbReference type="RefSeq" id="WP_027414209.1">
    <property type="nucleotide sequence ID" value="NZ_BMWS01000013.1"/>
</dbReference>
<evidence type="ECO:0000313" key="2">
    <source>
        <dbReference type="EMBL" id="GGX20076.1"/>
    </source>
</evidence>
<feature type="domain" description="WGR" evidence="1">
    <location>
        <begin position="1"/>
        <end position="89"/>
    </location>
</feature>
<dbReference type="CDD" id="cd07998">
    <property type="entry name" value="WGR_DNA_ligase"/>
    <property type="match status" value="1"/>
</dbReference>
<comment type="caution">
    <text evidence="2">The sequence shown here is derived from an EMBL/GenBank/DDBJ whole genome shotgun (WGS) entry which is preliminary data.</text>
</comment>
<name>A0A918JW25_9FLAO</name>
<dbReference type="InterPro" id="IPR008893">
    <property type="entry name" value="WGR_domain"/>
</dbReference>
<evidence type="ECO:0000259" key="1">
    <source>
        <dbReference type="PROSITE" id="PS51977"/>
    </source>
</evidence>
<proteinExistence type="predicted"/>
<dbReference type="InterPro" id="IPR016024">
    <property type="entry name" value="ARM-type_fold"/>
</dbReference>
<dbReference type="PROSITE" id="PS51977">
    <property type="entry name" value="WGR"/>
    <property type="match status" value="1"/>
</dbReference>
<protein>
    <recommendedName>
        <fullName evidence="1">WGR domain-containing protein</fullName>
    </recommendedName>
</protein>
<sequence length="1027" mass="119486">MKLLKSKSLYFKDAKSDKIYEVDLCEVDSELFVVNFRYGRQGSTLREGTKTVFPVSYEEAATTFDKLVKSKENKGYAEEDQENALIQKTEINEDDNVNTARNEVILKYLKDAVLGNYTRDWKVSRIIWRAGALGLVESSEHISHFITSKDEFEQYSAILVLAKFKDTTVIERIFHVFDEKKCTNKVGRAAAAYLLKTSNEGNLYQKEIFEYAKKELPIEIVDHLNNKQELLSELAAYFMKESGMHPLCIYYLYLLSYQDTQLRDILYTFINRLPLKLNTFKSIRYIYRTAEVTEDFVFYALISKRIAISKPGYRGYGTYDSDWNWISADEEKKKNNPRIAFSRKTKEYFGNATYKTIHSLGKFNVNGYVDFAKELLCSLDDATDKRSEETKYQYNYDYDTGNYETIKQQYPKYCDFPALMYVLYGNAERFHRTRKRWYYVGDVSGTTQLPREEALQEVWNTKPQEVLYILANAKSEEAIRFSIRIIEDQPSFLDEIPPDIFRKLIIHYDARVVNIVIDILEKKYETEKPEEEILLSLLLSNSKKAQTLGLEWLQKYEVDYMKSADFLAALIVIERSEVTAYVYKLYENKVAYDLPLHIDQLAPFLETSNTYPFDFLLKINELIGKTYFGQLLKDVSKEKIKELVNSSSIANKLFAATLSRVNTIPTYELSKDYVGEYLNADEEVLRKAGIELVSDFPDQYLLEHHQLISGYCFSPHIEVREAIQPTIGKLTGLDKKFKQGLLDKLLQVLTEEESYEGVHKSSYEVLTKYYGNDLQEVNQDGILALILSKYEFAQKLGTPIFQKRIQLHDLTISQLISLSTSDVRVIRDTLEVYFKSNPSRINYEFEEALRIFNTDWKDAREWAFDFFDNTIKTETWTLDTLLYICDHTKQDVQAFGRKMVTTRFRKEEGLQLLLKLQEHPSKTMQFFTTNYLDTYARDAPEVILKLEAFFKTTLFNINTNSAAKARVYGFLEKEGVKDPLVANMVIRVLDSVLATKTIKDKSKCIDIMLAIKETFPEIEIPLIIKAV</sequence>
<dbReference type="SUPFAM" id="SSF48371">
    <property type="entry name" value="ARM repeat"/>
    <property type="match status" value="2"/>
</dbReference>
<organism evidence="2 3">
    <name type="scientific">Aquimarina muelleri</name>
    <dbReference type="NCBI Taxonomy" id="279356"/>
    <lineage>
        <taxon>Bacteria</taxon>
        <taxon>Pseudomonadati</taxon>
        <taxon>Bacteroidota</taxon>
        <taxon>Flavobacteriia</taxon>
        <taxon>Flavobacteriales</taxon>
        <taxon>Flavobacteriaceae</taxon>
        <taxon>Aquimarina</taxon>
    </lineage>
</organism>
<keyword evidence="3" id="KW-1185">Reference proteome</keyword>
<evidence type="ECO:0000313" key="3">
    <source>
        <dbReference type="Proteomes" id="UP000601108"/>
    </source>
</evidence>
<dbReference type="EMBL" id="BMWS01000013">
    <property type="protein sequence ID" value="GGX20076.1"/>
    <property type="molecule type" value="Genomic_DNA"/>
</dbReference>